<feature type="compositionally biased region" description="Polar residues" evidence="1">
    <location>
        <begin position="430"/>
        <end position="445"/>
    </location>
</feature>
<feature type="compositionally biased region" description="Polar residues" evidence="1">
    <location>
        <begin position="1266"/>
        <end position="1278"/>
    </location>
</feature>
<evidence type="ECO:0000313" key="4">
    <source>
        <dbReference type="Proteomes" id="UP000483820"/>
    </source>
</evidence>
<dbReference type="EMBL" id="WUAV01000004">
    <property type="protein sequence ID" value="KAF1756027.1"/>
    <property type="molecule type" value="Genomic_DNA"/>
</dbReference>
<feature type="compositionally biased region" description="Polar residues" evidence="1">
    <location>
        <begin position="211"/>
        <end position="220"/>
    </location>
</feature>
<feature type="region of interest" description="Disordered" evidence="1">
    <location>
        <begin position="362"/>
        <end position="619"/>
    </location>
</feature>
<gene>
    <name evidence="3" type="ORF">GCK72_012480</name>
</gene>
<feature type="compositionally biased region" description="Polar residues" evidence="1">
    <location>
        <begin position="679"/>
        <end position="693"/>
    </location>
</feature>
<feature type="compositionally biased region" description="Polar residues" evidence="1">
    <location>
        <begin position="1211"/>
        <end position="1226"/>
    </location>
</feature>
<feature type="compositionally biased region" description="Pro residues" evidence="1">
    <location>
        <begin position="817"/>
        <end position="832"/>
    </location>
</feature>
<feature type="compositionally biased region" description="Polar residues" evidence="1">
    <location>
        <begin position="1035"/>
        <end position="1050"/>
    </location>
</feature>
<feature type="compositionally biased region" description="Low complexity" evidence="1">
    <location>
        <begin position="314"/>
        <end position="336"/>
    </location>
</feature>
<comment type="caution">
    <text evidence="3">The sequence shown here is derived from an EMBL/GenBank/DDBJ whole genome shotgun (WGS) entry which is preliminary data.</text>
</comment>
<accession>A0A6A5GL16</accession>
<feature type="compositionally biased region" description="Polar residues" evidence="1">
    <location>
        <begin position="976"/>
        <end position="993"/>
    </location>
</feature>
<evidence type="ECO:0000256" key="1">
    <source>
        <dbReference type="SAM" id="MobiDB-lite"/>
    </source>
</evidence>
<feature type="compositionally biased region" description="Polar residues" evidence="1">
    <location>
        <begin position="297"/>
        <end position="310"/>
    </location>
</feature>
<dbReference type="KEGG" id="crq:GCK72_012480"/>
<dbReference type="InterPro" id="IPR006570">
    <property type="entry name" value="SPK_dom"/>
</dbReference>
<feature type="compositionally biased region" description="Polar residues" evidence="1">
    <location>
        <begin position="112"/>
        <end position="157"/>
    </location>
</feature>
<feature type="compositionally biased region" description="Basic and acidic residues" evidence="1">
    <location>
        <begin position="869"/>
        <end position="886"/>
    </location>
</feature>
<feature type="compositionally biased region" description="Polar residues" evidence="1">
    <location>
        <begin position="1090"/>
        <end position="1102"/>
    </location>
</feature>
<evidence type="ECO:0000259" key="2">
    <source>
        <dbReference type="Pfam" id="PF04435"/>
    </source>
</evidence>
<feature type="compositionally biased region" description="Polar residues" evidence="1">
    <location>
        <begin position="1152"/>
        <end position="1169"/>
    </location>
</feature>
<feature type="compositionally biased region" description="Basic and acidic residues" evidence="1">
    <location>
        <begin position="1394"/>
        <end position="1409"/>
    </location>
</feature>
<dbReference type="CTD" id="9800540"/>
<feature type="domain" description="SPK" evidence="2">
    <location>
        <begin position="1591"/>
        <end position="1685"/>
    </location>
</feature>
<reference evidence="3 4" key="1">
    <citation type="submission" date="2019-12" db="EMBL/GenBank/DDBJ databases">
        <title>Chromosome-level assembly of the Caenorhabditis remanei genome.</title>
        <authorList>
            <person name="Teterina A.A."/>
            <person name="Willis J.H."/>
            <person name="Phillips P.C."/>
        </authorList>
    </citation>
    <scope>NUCLEOTIDE SEQUENCE [LARGE SCALE GENOMIC DNA]</scope>
    <source>
        <strain evidence="3 4">PX506</strain>
        <tissue evidence="3">Whole organism</tissue>
    </source>
</reference>
<dbReference type="Proteomes" id="UP000483820">
    <property type="component" value="Chromosome IV"/>
</dbReference>
<feature type="compositionally biased region" description="Basic residues" evidence="1">
    <location>
        <begin position="573"/>
        <end position="585"/>
    </location>
</feature>
<feature type="compositionally biased region" description="Basic and acidic residues" evidence="1">
    <location>
        <begin position="516"/>
        <end position="546"/>
    </location>
</feature>
<feature type="region of interest" description="Disordered" evidence="1">
    <location>
        <begin position="645"/>
        <end position="1460"/>
    </location>
</feature>
<feature type="region of interest" description="Disordered" evidence="1">
    <location>
        <begin position="90"/>
        <end position="236"/>
    </location>
</feature>
<proteinExistence type="predicted"/>
<feature type="compositionally biased region" description="Low complexity" evidence="1">
    <location>
        <begin position="1422"/>
        <end position="1433"/>
    </location>
</feature>
<feature type="compositionally biased region" description="Polar residues" evidence="1">
    <location>
        <begin position="553"/>
        <end position="562"/>
    </location>
</feature>
<feature type="compositionally biased region" description="Polar residues" evidence="1">
    <location>
        <begin position="918"/>
        <end position="932"/>
    </location>
</feature>
<dbReference type="GeneID" id="9800540"/>
<feature type="region of interest" description="Disordered" evidence="1">
    <location>
        <begin position="1496"/>
        <end position="1528"/>
    </location>
</feature>
<evidence type="ECO:0000313" key="3">
    <source>
        <dbReference type="EMBL" id="KAF1756027.1"/>
    </source>
</evidence>
<feature type="compositionally biased region" description="Polar residues" evidence="1">
    <location>
        <begin position="1328"/>
        <end position="1345"/>
    </location>
</feature>
<dbReference type="RefSeq" id="XP_053583920.1">
    <property type="nucleotide sequence ID" value="XM_053729148.1"/>
</dbReference>
<feature type="compositionally biased region" description="Polar residues" evidence="1">
    <location>
        <begin position="177"/>
        <end position="188"/>
    </location>
</feature>
<feature type="compositionally biased region" description="Polar residues" evidence="1">
    <location>
        <begin position="799"/>
        <end position="809"/>
    </location>
</feature>
<dbReference type="Pfam" id="PF04435">
    <property type="entry name" value="SPK"/>
    <property type="match status" value="1"/>
</dbReference>
<protein>
    <recommendedName>
        <fullName evidence="2">SPK domain-containing protein</fullName>
    </recommendedName>
</protein>
<feature type="region of interest" description="Disordered" evidence="1">
    <location>
        <begin position="1553"/>
        <end position="1582"/>
    </location>
</feature>
<feature type="compositionally biased region" description="Low complexity" evidence="1">
    <location>
        <begin position="198"/>
        <end position="210"/>
    </location>
</feature>
<feature type="compositionally biased region" description="Basic and acidic residues" evidence="1">
    <location>
        <begin position="789"/>
        <end position="798"/>
    </location>
</feature>
<name>A0A6A5GL16_CAERE</name>
<feature type="region of interest" description="Disordered" evidence="1">
    <location>
        <begin position="297"/>
        <end position="343"/>
    </location>
</feature>
<sequence length="1964" mass="212097">MNTDSHCSYIAELINFMIDKSGENQRVSVSTLMNQFEKKRGSFNESRELVEHRISEAVKSLLKRCPDIIRRAIWMTGYNTETGKFEYSSSARALGEGTSRSQEIPSRPGQAPPTQSKSKLEAINTSNPVKSQQNGSCSNGVGPSTSAAVPEVPQSSGAPKLGSRLPRRPVREDTDARTTATVNRTPNVMISPIRTGTAPVPASMSSPSPSDNRQNGNSLNGLPDVSVASQSSESPIIRSGLPVEAVSTAKKPAGSSTRLRGRNSEFQLLRAWRPSGYQLPPAAVYGTPNLARINRTLPVSCQPNGSSQNGEGASGTSSKSSEPTTSSSSHASTSKSNGVNEAPRSVEPVVYNFGNYQQQWDGIEKQKPSVSRQEAMKSSPILSNEESRTVSEDSPLVVDSGDIAAAQNSASSFNPEPEPEQDLPRLLLLQTDNIETNSADSSDSPMDQADDARGSEIRNIPISSRKRQNADSSPAFIVPNLPPKKSNPLKRPADEESGDRNSSLPSRGAGKRKVIKPREFTPYEDRKGKYETGERSMEGMLDKLREPSVLISRASSPDSQAPVQPVSGPPPAKRGRGRPPGKKQRQVPPIVTAPIPPAPQEEQREPSEDSCMPSSRSVTLSTAEDLFPHNFTMSRVVVAATDGALGKTPADKRRGRQPKSAQVDVSPRYPVLADDPRNRSSTLTTESIASHQVANPILPNEESGPSPLLIDSDDIYPSLNPAHSSNPEPVPEPDLPSNSTGISDSSDKQEQPAGDEQESETQSIPGPSSPPTFAVPTVPPNKSNPLKQPAEKDSKDTNSTKLTEPSALTSHGLEPVLGPPPGKKGTVRPPPIIIAHPTSPEPQEEHSESSEDISMPLSSSVAPATARNRALEKARAAKVAKKEKIGNKKLGRKPKVDPAPPAEAAPENPTLVKDLLNRPSTSTAESIVSHQGANPILPIEESRPCPLLIDSDDIAPTLNPGHSSNQEPVPEPELPRTSSPSVETSPAGSSDSILEQEESAIEVPGSAAQNIPSSSRKRKNEYPSPTVALPKLPKPSTSTSHGLSPNSQLPAATDGALGKTPADKRRGRQSTIAQVDVSPRNSVLADDTLNRPSTSTAESIVSLQEAKKPSPILPNEKSRPSPLLIDSDDIAPTLNPGHSSNQEPVPEPELPRTSSPSVETSPAGSSDSILEQEESAIEVPGSAAQNIPSSSRKRKNEYPSPTVALPKLPKPSTSTSHGLSPNSQLPAATDGALGKTPADKRRGRQSTIAQVDVSPRNSVLADDTLNRPSTSTAESIVSLQEAKKPSPILPNEKSRPSPLLIDSDDIAPTLNPGHSSNQEPVPEPELPRTSSPSVETSPAGSSDSILEQEESAVEVPGSEAQKIPSSSRKRQNADSSPAFVVPNLLPKKSNPLKRPAEGSSRKRKNEKDPSPILAVLKLPEPSTSTSRVLSSDSQFPVGPAAPMCPAPQEEPREPSEDSCMPYSVTLATADNLFPQNLTMYGNLSRVVVAATDGALGKTPADKRRGRQPKIAQVDDPLDRPSTSSSHAEPIVRIDSHREERDLALSDIYKIFGEEEQESDNNETPKIETSKAPKAAKTSRRTSAPKDVSVDLVTFLQKMTQIVIQPIPVEVLAGLYWVQTPNVEVEGIQRDIEKILNSMFNLDIDASTKALILYMTQAPVPKRLFAQICKEEAITLQFDHERKIFQCQTKSIALTRNVNVELEEWDPTEMEEMMTFMLTEAQANGQLTLNDICKMYQQSVMNERKKRAAEDVRIKVISCVTCATPTTYNFINIAASLIINFKIPLMDEVKEVILSGGEFQLDDKGYLRFYKMGQFVAGQVNDMMTNPVIRMNLENLKGLMKAFHDGMVEANLEFLKDLMEEVNVRMEKLVGAETIKIMEVRQSLFDAVRMVRREATEESTDDNSICVAKVLRILLATANVLTGSLAKEVQVMVQKVVKDYEVHPEKIPQEKVLVALRAVMNLRNE</sequence>
<organism evidence="3 4">
    <name type="scientific">Caenorhabditis remanei</name>
    <name type="common">Caenorhabditis vulgaris</name>
    <dbReference type="NCBI Taxonomy" id="31234"/>
    <lineage>
        <taxon>Eukaryota</taxon>
        <taxon>Metazoa</taxon>
        <taxon>Ecdysozoa</taxon>
        <taxon>Nematoda</taxon>
        <taxon>Chromadorea</taxon>
        <taxon>Rhabditida</taxon>
        <taxon>Rhabditina</taxon>
        <taxon>Rhabditomorpha</taxon>
        <taxon>Rhabditoidea</taxon>
        <taxon>Rhabditidae</taxon>
        <taxon>Peloderinae</taxon>
        <taxon>Caenorhabditis</taxon>
    </lineage>
</organism>